<dbReference type="Gene3D" id="3.40.50.150">
    <property type="entry name" value="Vaccinia Virus protein VP39"/>
    <property type="match status" value="1"/>
</dbReference>
<organism evidence="2 3">
    <name type="scientific">Nocardioides panacihumi</name>
    <dbReference type="NCBI Taxonomy" id="400774"/>
    <lineage>
        <taxon>Bacteria</taxon>
        <taxon>Bacillati</taxon>
        <taxon>Actinomycetota</taxon>
        <taxon>Actinomycetes</taxon>
        <taxon>Propionibacteriales</taxon>
        <taxon>Nocardioidaceae</taxon>
        <taxon>Nocardioides</taxon>
    </lineage>
</organism>
<reference evidence="3" key="1">
    <citation type="journal article" date="2019" name="Int. J. Syst. Evol. Microbiol.">
        <title>The Global Catalogue of Microorganisms (GCM) 10K type strain sequencing project: providing services to taxonomists for standard genome sequencing and annotation.</title>
        <authorList>
            <consortium name="The Broad Institute Genomics Platform"/>
            <consortium name="The Broad Institute Genome Sequencing Center for Infectious Disease"/>
            <person name="Wu L."/>
            <person name="Ma J."/>
        </authorList>
    </citation>
    <scope>NUCLEOTIDE SEQUENCE [LARGE SCALE GENOMIC DNA]</scope>
    <source>
        <strain evidence="3">JCM 15309</strain>
    </source>
</reference>
<dbReference type="RefSeq" id="WP_344042241.1">
    <property type="nucleotide sequence ID" value="NZ_BAAAPB010000001.1"/>
</dbReference>
<dbReference type="EMBL" id="BAAAPB010000001">
    <property type="protein sequence ID" value="GAA1949493.1"/>
    <property type="molecule type" value="Genomic_DNA"/>
</dbReference>
<feature type="domain" description="Methyltransferase type 11" evidence="1">
    <location>
        <begin position="48"/>
        <end position="137"/>
    </location>
</feature>
<dbReference type="Pfam" id="PF08241">
    <property type="entry name" value="Methyltransf_11"/>
    <property type="match status" value="1"/>
</dbReference>
<dbReference type="InterPro" id="IPR029063">
    <property type="entry name" value="SAM-dependent_MTases_sf"/>
</dbReference>
<proteinExistence type="predicted"/>
<accession>A0ABP5BRC7</accession>
<dbReference type="InterPro" id="IPR013216">
    <property type="entry name" value="Methyltransf_11"/>
</dbReference>
<dbReference type="PANTHER" id="PTHR43591:SF24">
    <property type="entry name" value="2-METHOXY-6-POLYPRENYL-1,4-BENZOQUINOL METHYLASE, MITOCHONDRIAL"/>
    <property type="match status" value="1"/>
</dbReference>
<evidence type="ECO:0000259" key="1">
    <source>
        <dbReference type="Pfam" id="PF08241"/>
    </source>
</evidence>
<keyword evidence="3" id="KW-1185">Reference proteome</keyword>
<sequence>MSDVEAVHRRFYDTELPERATRPLGDQRERQVREFAEQCLAERLPRVVEIGCGGGRDARVIADAGLDYTGVDLSPVGARVCRDLGLRACAGSAVALPFADDSFDAGWTMSTLMHLPGAGMSQALAELRRVLRPGALLEIGVWGAAADGEWFDAHGRYFRHRTDDDLRRALGLVGDVVAFAAWDQLDESGAHYQWARVRVGGRS</sequence>
<protein>
    <recommendedName>
        <fullName evidence="1">Methyltransferase type 11 domain-containing protein</fullName>
    </recommendedName>
</protein>
<dbReference type="PANTHER" id="PTHR43591">
    <property type="entry name" value="METHYLTRANSFERASE"/>
    <property type="match status" value="1"/>
</dbReference>
<name>A0ABP5BRC7_9ACTN</name>
<dbReference type="SUPFAM" id="SSF53335">
    <property type="entry name" value="S-adenosyl-L-methionine-dependent methyltransferases"/>
    <property type="match status" value="1"/>
</dbReference>
<evidence type="ECO:0000313" key="2">
    <source>
        <dbReference type="EMBL" id="GAA1949493.1"/>
    </source>
</evidence>
<comment type="caution">
    <text evidence="2">The sequence shown here is derived from an EMBL/GenBank/DDBJ whole genome shotgun (WGS) entry which is preliminary data.</text>
</comment>
<gene>
    <name evidence="2" type="ORF">GCM10009798_05870</name>
</gene>
<dbReference type="Proteomes" id="UP001500571">
    <property type="component" value="Unassembled WGS sequence"/>
</dbReference>
<dbReference type="CDD" id="cd02440">
    <property type="entry name" value="AdoMet_MTases"/>
    <property type="match status" value="1"/>
</dbReference>
<evidence type="ECO:0000313" key="3">
    <source>
        <dbReference type="Proteomes" id="UP001500571"/>
    </source>
</evidence>